<accession>A0AA35YER4</accession>
<keyword evidence="1" id="KW-1133">Transmembrane helix</keyword>
<organism evidence="2 3">
    <name type="scientific">Lactuca saligna</name>
    <name type="common">Willowleaf lettuce</name>
    <dbReference type="NCBI Taxonomy" id="75948"/>
    <lineage>
        <taxon>Eukaryota</taxon>
        <taxon>Viridiplantae</taxon>
        <taxon>Streptophyta</taxon>
        <taxon>Embryophyta</taxon>
        <taxon>Tracheophyta</taxon>
        <taxon>Spermatophyta</taxon>
        <taxon>Magnoliopsida</taxon>
        <taxon>eudicotyledons</taxon>
        <taxon>Gunneridae</taxon>
        <taxon>Pentapetalae</taxon>
        <taxon>asterids</taxon>
        <taxon>campanulids</taxon>
        <taxon>Asterales</taxon>
        <taxon>Asteraceae</taxon>
        <taxon>Cichorioideae</taxon>
        <taxon>Cichorieae</taxon>
        <taxon>Lactucinae</taxon>
        <taxon>Lactuca</taxon>
    </lineage>
</organism>
<keyword evidence="3" id="KW-1185">Reference proteome</keyword>
<evidence type="ECO:0008006" key="4">
    <source>
        <dbReference type="Google" id="ProtNLM"/>
    </source>
</evidence>
<gene>
    <name evidence="2" type="ORF">LSALG_LOCUS11786</name>
</gene>
<dbReference type="PANTHER" id="PTHR33116:SF79">
    <property type="entry name" value="REVERSE TRANSCRIPTASE DOMAIN, ZINC FINGER, CCHC-TYPE-RELATED"/>
    <property type="match status" value="1"/>
</dbReference>
<sequence length="219" mass="25308">MSPCKVFWIEIFSLVLHCFQLALDMHKSKILGIGIPIREVEEVADLIECKIMKLLFHYLGLVIGCNMSKLDAWWDLVDKIVSKLYNWKVKTLSVGVKLTLLKSVLSALLNYFMSLFKAPLGILKKLESMRNNFFVGDGFGRLSSTSDFFVASVRYFIDEHLLPSSVIPTRWIPLVHIKVNVLAWRLSLVRVPTKVNLDRSVVWIFHIFCAYIGMWIWSR</sequence>
<name>A0AA35YER4_LACSI</name>
<proteinExistence type="predicted"/>
<dbReference type="Proteomes" id="UP001177003">
    <property type="component" value="Chromosome 2"/>
</dbReference>
<evidence type="ECO:0000313" key="3">
    <source>
        <dbReference type="Proteomes" id="UP001177003"/>
    </source>
</evidence>
<protein>
    <recommendedName>
        <fullName evidence="4">Reverse transcriptase zinc-binding domain-containing protein</fullName>
    </recommendedName>
</protein>
<dbReference type="AlphaFoldDB" id="A0AA35YER4"/>
<dbReference type="PANTHER" id="PTHR33116">
    <property type="entry name" value="REVERSE TRANSCRIPTASE ZINC-BINDING DOMAIN-CONTAINING PROTEIN-RELATED-RELATED"/>
    <property type="match status" value="1"/>
</dbReference>
<reference evidence="2" key="1">
    <citation type="submission" date="2023-04" db="EMBL/GenBank/DDBJ databases">
        <authorList>
            <person name="Vijverberg K."/>
            <person name="Xiong W."/>
            <person name="Schranz E."/>
        </authorList>
    </citation>
    <scope>NUCLEOTIDE SEQUENCE</scope>
</reference>
<keyword evidence="1" id="KW-0472">Membrane</keyword>
<dbReference type="EMBL" id="OX465078">
    <property type="protein sequence ID" value="CAI9271518.1"/>
    <property type="molecule type" value="Genomic_DNA"/>
</dbReference>
<keyword evidence="1" id="KW-0812">Transmembrane</keyword>
<evidence type="ECO:0000256" key="1">
    <source>
        <dbReference type="SAM" id="Phobius"/>
    </source>
</evidence>
<feature type="transmembrane region" description="Helical" evidence="1">
    <location>
        <begin position="200"/>
        <end position="218"/>
    </location>
</feature>
<evidence type="ECO:0000313" key="2">
    <source>
        <dbReference type="EMBL" id="CAI9271518.1"/>
    </source>
</evidence>